<feature type="compositionally biased region" description="Basic residues" evidence="1">
    <location>
        <begin position="35"/>
        <end position="55"/>
    </location>
</feature>
<feature type="chain" id="PRO_5022676144" evidence="2">
    <location>
        <begin position="21"/>
        <end position="124"/>
    </location>
</feature>
<organism evidence="3 4">
    <name type="scientific">Gossypium mustelinum</name>
    <name type="common">Cotton</name>
    <name type="synonym">Gossypium caicoense</name>
    <dbReference type="NCBI Taxonomy" id="34275"/>
    <lineage>
        <taxon>Eukaryota</taxon>
        <taxon>Viridiplantae</taxon>
        <taxon>Streptophyta</taxon>
        <taxon>Embryophyta</taxon>
        <taxon>Tracheophyta</taxon>
        <taxon>Spermatophyta</taxon>
        <taxon>Magnoliopsida</taxon>
        <taxon>eudicotyledons</taxon>
        <taxon>Gunneridae</taxon>
        <taxon>Pentapetalae</taxon>
        <taxon>rosids</taxon>
        <taxon>malvids</taxon>
        <taxon>Malvales</taxon>
        <taxon>Malvaceae</taxon>
        <taxon>Malvoideae</taxon>
        <taxon>Gossypium</taxon>
    </lineage>
</organism>
<evidence type="ECO:0000313" key="4">
    <source>
        <dbReference type="Proteomes" id="UP000323597"/>
    </source>
</evidence>
<feature type="region of interest" description="Disordered" evidence="1">
    <location>
        <begin position="28"/>
        <end position="69"/>
    </location>
</feature>
<dbReference type="EMBL" id="CM017637">
    <property type="protein sequence ID" value="TYJ46527.1"/>
    <property type="molecule type" value="Genomic_DNA"/>
</dbReference>
<dbReference type="Proteomes" id="UP000323597">
    <property type="component" value="Chromosome A02"/>
</dbReference>
<protein>
    <submittedName>
        <fullName evidence="3">Uncharacterized protein</fullName>
    </submittedName>
</protein>
<name>A0A5D3A4I2_GOSMU</name>
<keyword evidence="2" id="KW-0732">Signal</keyword>
<gene>
    <name evidence="3" type="ORF">E1A91_A02G126300v1</name>
</gene>
<sequence length="124" mass="14145">MCHCYPLKLHHLTLFSITLGLHLQNNKTLSENKQRNRKINRKQKNNKTQPKKAAHTNKDPTKSTAVENSGDHYVSAGINNTPLEDNAIAWEKQTSFISIVSSISQQQLIFTDFLPTFLLEKSKK</sequence>
<keyword evidence="4" id="KW-1185">Reference proteome</keyword>
<evidence type="ECO:0000256" key="1">
    <source>
        <dbReference type="SAM" id="MobiDB-lite"/>
    </source>
</evidence>
<accession>A0A5D3A4I2</accession>
<feature type="signal peptide" evidence="2">
    <location>
        <begin position="1"/>
        <end position="20"/>
    </location>
</feature>
<evidence type="ECO:0000256" key="2">
    <source>
        <dbReference type="SAM" id="SignalP"/>
    </source>
</evidence>
<reference evidence="3 4" key="1">
    <citation type="submission" date="2019-07" db="EMBL/GenBank/DDBJ databases">
        <title>WGS assembly of Gossypium mustelinum.</title>
        <authorList>
            <person name="Chen Z.J."/>
            <person name="Sreedasyam A."/>
            <person name="Ando A."/>
            <person name="Song Q."/>
            <person name="De L."/>
            <person name="Hulse-Kemp A."/>
            <person name="Ding M."/>
            <person name="Ye W."/>
            <person name="Kirkbride R."/>
            <person name="Jenkins J."/>
            <person name="Plott C."/>
            <person name="Lovell J."/>
            <person name="Lin Y.-M."/>
            <person name="Vaughn R."/>
            <person name="Liu B."/>
            <person name="Li W."/>
            <person name="Simpson S."/>
            <person name="Scheffler B."/>
            <person name="Saski C."/>
            <person name="Grover C."/>
            <person name="Hu G."/>
            <person name="Conover J."/>
            <person name="Carlson J."/>
            <person name="Shu S."/>
            <person name="Boston L."/>
            <person name="Williams M."/>
            <person name="Peterson D."/>
            <person name="Mcgee K."/>
            <person name="Jones D."/>
            <person name="Wendel J."/>
            <person name="Stelly D."/>
            <person name="Grimwood J."/>
            <person name="Schmutz J."/>
        </authorList>
    </citation>
    <scope>NUCLEOTIDE SEQUENCE [LARGE SCALE GENOMIC DNA]</scope>
    <source>
        <strain evidence="3">1408120.09</strain>
    </source>
</reference>
<evidence type="ECO:0000313" key="3">
    <source>
        <dbReference type="EMBL" id="TYJ46527.1"/>
    </source>
</evidence>
<proteinExistence type="predicted"/>
<dbReference type="AlphaFoldDB" id="A0A5D3A4I2"/>